<gene>
    <name evidence="3" type="ORF">SCD90_01175</name>
</gene>
<feature type="domain" description="Anti-sigma K factor RskA C-terminal" evidence="2">
    <location>
        <begin position="114"/>
        <end position="233"/>
    </location>
</feature>
<dbReference type="Proteomes" id="UP001274321">
    <property type="component" value="Unassembled WGS sequence"/>
</dbReference>
<evidence type="ECO:0000259" key="2">
    <source>
        <dbReference type="Pfam" id="PF10099"/>
    </source>
</evidence>
<accession>A0ABU4RPJ0</accession>
<keyword evidence="4" id="KW-1185">Reference proteome</keyword>
<dbReference type="InterPro" id="IPR018764">
    <property type="entry name" value="RskA_C"/>
</dbReference>
<dbReference type="InterPro" id="IPR051474">
    <property type="entry name" value="Anti-sigma-K/W_factor"/>
</dbReference>
<organism evidence="3 4">
    <name type="scientific">Terrihabitans rhizophilus</name>
    <dbReference type="NCBI Taxonomy" id="3092662"/>
    <lineage>
        <taxon>Bacteria</taxon>
        <taxon>Pseudomonadati</taxon>
        <taxon>Pseudomonadota</taxon>
        <taxon>Alphaproteobacteria</taxon>
        <taxon>Hyphomicrobiales</taxon>
        <taxon>Terrihabitans</taxon>
    </lineage>
</organism>
<keyword evidence="1" id="KW-0812">Transmembrane</keyword>
<dbReference type="EMBL" id="JAXAFJ010000001">
    <property type="protein sequence ID" value="MDX6804661.1"/>
    <property type="molecule type" value="Genomic_DNA"/>
</dbReference>
<feature type="transmembrane region" description="Helical" evidence="1">
    <location>
        <begin position="102"/>
        <end position="125"/>
    </location>
</feature>
<dbReference type="RefSeq" id="WP_319842783.1">
    <property type="nucleotide sequence ID" value="NZ_JAXAFJ010000001.1"/>
</dbReference>
<protein>
    <submittedName>
        <fullName evidence="3">Anti-sigma factor</fullName>
    </submittedName>
</protein>
<sequence length="242" mass="25242">MSERMGPEDHDDGAGAPPLAAEFVLGLVHGEERETLKRRAADDHAFAAEVGFWESRLGALGDEIQPQTPPAHVWTRIQQELGTVPVGALRTRDRAGLWNSLAFWRGLSLVTSSLAAAGIGAVLFLQPAAPPPMVAVLNTTDGRSGFMVSVDRGSGRVMLMPAVPGEAPPEHVHELWMIGADGRARSLGTFASSGPVAMSIPQGMMRDADESSAIAISVEPSGGSPTGAPTGPVVAQGNLRSI</sequence>
<dbReference type="PANTHER" id="PTHR37461:SF1">
    <property type="entry name" value="ANTI-SIGMA-K FACTOR RSKA"/>
    <property type="match status" value="1"/>
</dbReference>
<keyword evidence="1" id="KW-1133">Transmembrane helix</keyword>
<reference evidence="3 4" key="1">
    <citation type="submission" date="2023-11" db="EMBL/GenBank/DDBJ databases">
        <authorList>
            <person name="Bao R."/>
        </authorList>
    </citation>
    <scope>NUCLEOTIDE SEQUENCE [LARGE SCALE GENOMIC DNA]</scope>
    <source>
        <strain evidence="3 4">PJ23</strain>
    </source>
</reference>
<name>A0ABU4RPJ0_9HYPH</name>
<evidence type="ECO:0000313" key="3">
    <source>
        <dbReference type="EMBL" id="MDX6804661.1"/>
    </source>
</evidence>
<dbReference type="Pfam" id="PF10099">
    <property type="entry name" value="RskA_C"/>
    <property type="match status" value="1"/>
</dbReference>
<evidence type="ECO:0000313" key="4">
    <source>
        <dbReference type="Proteomes" id="UP001274321"/>
    </source>
</evidence>
<evidence type="ECO:0000256" key="1">
    <source>
        <dbReference type="SAM" id="Phobius"/>
    </source>
</evidence>
<dbReference type="PANTHER" id="PTHR37461">
    <property type="entry name" value="ANTI-SIGMA-K FACTOR RSKA"/>
    <property type="match status" value="1"/>
</dbReference>
<keyword evidence="1" id="KW-0472">Membrane</keyword>
<proteinExistence type="predicted"/>
<comment type="caution">
    <text evidence="3">The sequence shown here is derived from an EMBL/GenBank/DDBJ whole genome shotgun (WGS) entry which is preliminary data.</text>
</comment>